<evidence type="ECO:0000256" key="4">
    <source>
        <dbReference type="SAM" id="MobiDB-lite"/>
    </source>
</evidence>
<evidence type="ECO:0000259" key="5">
    <source>
        <dbReference type="PROSITE" id="PS50987"/>
    </source>
</evidence>
<dbReference type="SMART" id="SM00418">
    <property type="entry name" value="HTH_ARSR"/>
    <property type="match status" value="1"/>
</dbReference>
<accession>A0A7Y2H0K7</accession>
<dbReference type="PROSITE" id="PS50987">
    <property type="entry name" value="HTH_ARSR_2"/>
    <property type="match status" value="1"/>
</dbReference>
<dbReference type="GO" id="GO:0003677">
    <property type="term" value="F:DNA binding"/>
    <property type="evidence" value="ECO:0007669"/>
    <property type="project" value="UniProtKB-KW"/>
</dbReference>
<feature type="region of interest" description="Disordered" evidence="4">
    <location>
        <begin position="92"/>
        <end position="121"/>
    </location>
</feature>
<evidence type="ECO:0000313" key="7">
    <source>
        <dbReference type="Proteomes" id="UP000547674"/>
    </source>
</evidence>
<keyword evidence="1" id="KW-0805">Transcription regulation</keyword>
<proteinExistence type="predicted"/>
<protein>
    <submittedName>
        <fullName evidence="6">Winged helix-turn-helix transcriptional regulator</fullName>
    </submittedName>
</protein>
<evidence type="ECO:0000256" key="3">
    <source>
        <dbReference type="ARBA" id="ARBA00023163"/>
    </source>
</evidence>
<evidence type="ECO:0000256" key="1">
    <source>
        <dbReference type="ARBA" id="ARBA00023015"/>
    </source>
</evidence>
<dbReference type="Proteomes" id="UP000547674">
    <property type="component" value="Unassembled WGS sequence"/>
</dbReference>
<dbReference type="GO" id="GO:0003700">
    <property type="term" value="F:DNA-binding transcription factor activity"/>
    <property type="evidence" value="ECO:0007669"/>
    <property type="project" value="InterPro"/>
</dbReference>
<dbReference type="InterPro" id="IPR036388">
    <property type="entry name" value="WH-like_DNA-bd_sf"/>
</dbReference>
<dbReference type="PANTHER" id="PTHR43132">
    <property type="entry name" value="ARSENICAL RESISTANCE OPERON REPRESSOR ARSR-RELATED"/>
    <property type="match status" value="1"/>
</dbReference>
<keyword evidence="2" id="KW-0238">DNA-binding</keyword>
<keyword evidence="3" id="KW-0804">Transcription</keyword>
<dbReference type="Gene3D" id="1.10.10.10">
    <property type="entry name" value="Winged helix-like DNA-binding domain superfamily/Winged helix DNA-binding domain"/>
    <property type="match status" value="1"/>
</dbReference>
<dbReference type="InterPro" id="IPR051011">
    <property type="entry name" value="Metal_resp_trans_reg"/>
</dbReference>
<dbReference type="NCBIfam" id="NF033788">
    <property type="entry name" value="HTH_metalloreg"/>
    <property type="match status" value="1"/>
</dbReference>
<dbReference type="InterPro" id="IPR001845">
    <property type="entry name" value="HTH_ArsR_DNA-bd_dom"/>
</dbReference>
<dbReference type="AlphaFoldDB" id="A0A7Y2H0K7"/>
<comment type="caution">
    <text evidence="6">The sequence shown here is derived from an EMBL/GenBank/DDBJ whole genome shotgun (WGS) entry which is preliminary data.</text>
</comment>
<evidence type="ECO:0000313" key="6">
    <source>
        <dbReference type="EMBL" id="NNF05120.1"/>
    </source>
</evidence>
<dbReference type="InterPro" id="IPR011991">
    <property type="entry name" value="ArsR-like_HTH"/>
</dbReference>
<dbReference type="EMBL" id="JABDJR010000002">
    <property type="protein sequence ID" value="NNF05120.1"/>
    <property type="molecule type" value="Genomic_DNA"/>
</dbReference>
<dbReference type="CDD" id="cd00090">
    <property type="entry name" value="HTH_ARSR"/>
    <property type="match status" value="1"/>
</dbReference>
<dbReference type="PRINTS" id="PR00778">
    <property type="entry name" value="HTHARSR"/>
</dbReference>
<feature type="domain" description="HTH arsR-type" evidence="5">
    <location>
        <begin position="1"/>
        <end position="94"/>
    </location>
</feature>
<evidence type="ECO:0000256" key="2">
    <source>
        <dbReference type="ARBA" id="ARBA00023125"/>
    </source>
</evidence>
<dbReference type="Pfam" id="PF12840">
    <property type="entry name" value="HTH_20"/>
    <property type="match status" value="1"/>
</dbReference>
<dbReference type="InterPro" id="IPR036390">
    <property type="entry name" value="WH_DNA-bd_sf"/>
</dbReference>
<name>A0A7Y2H0K7_UNCEI</name>
<dbReference type="PANTHER" id="PTHR43132:SF2">
    <property type="entry name" value="ARSENICAL RESISTANCE OPERON REPRESSOR ARSR-RELATED"/>
    <property type="match status" value="1"/>
</dbReference>
<gene>
    <name evidence="6" type="ORF">HKN21_00030</name>
</gene>
<reference evidence="6 7" key="1">
    <citation type="submission" date="2020-03" db="EMBL/GenBank/DDBJ databases">
        <title>Metabolic flexibility allows generalist bacteria to become dominant in a frequently disturbed ecosystem.</title>
        <authorList>
            <person name="Chen Y.-J."/>
            <person name="Leung P.M."/>
            <person name="Bay S.K."/>
            <person name="Hugenholtz P."/>
            <person name="Kessler A.J."/>
            <person name="Shelley G."/>
            <person name="Waite D.W."/>
            <person name="Cook P.L."/>
            <person name="Greening C."/>
        </authorList>
    </citation>
    <scope>NUCLEOTIDE SEQUENCE [LARGE SCALE GENOMIC DNA]</scope>
    <source>
        <strain evidence="6">SS_bin_28</strain>
    </source>
</reference>
<organism evidence="6 7">
    <name type="scientific">Eiseniibacteriota bacterium</name>
    <dbReference type="NCBI Taxonomy" id="2212470"/>
    <lineage>
        <taxon>Bacteria</taxon>
        <taxon>Candidatus Eiseniibacteriota</taxon>
    </lineage>
</organism>
<sequence length="121" mass="13703">MYKKQTIQQLKALGEVHRLRVLELLNQGGRHTATQLLAQLPNLSQPSLSRHLKVLREASLVTESKEGREVWYGSVANPMVQALLENLEHMSKKTYKEEASPAPELPPAEEQGDSSFQEWLD</sequence>
<dbReference type="SUPFAM" id="SSF46785">
    <property type="entry name" value="Winged helix' DNA-binding domain"/>
    <property type="match status" value="1"/>
</dbReference>